<keyword evidence="3" id="KW-1185">Reference proteome</keyword>
<dbReference type="AlphaFoldDB" id="A0A378L844"/>
<keyword evidence="2" id="KW-0418">Kinase</keyword>
<dbReference type="SUPFAM" id="SSF55060">
    <property type="entry name" value="GHMP Kinase, C-terminal domain"/>
    <property type="match status" value="1"/>
</dbReference>
<reference evidence="2 4" key="2">
    <citation type="submission" date="2018-06" db="EMBL/GenBank/DDBJ databases">
        <authorList>
            <consortium name="Pathogen Informatics"/>
            <person name="Doyle S."/>
        </authorList>
    </citation>
    <scope>NUCLEOTIDE SEQUENCE [LARGE SCALE GENOMIC DNA]</scope>
    <source>
        <strain evidence="2 4">NCTC11991</strain>
    </source>
</reference>
<protein>
    <submittedName>
        <fullName evidence="2">Mevalonate kinase</fullName>
    </submittedName>
</protein>
<dbReference type="EMBL" id="LNYZ01000002">
    <property type="protein sequence ID" value="KTD80640.1"/>
    <property type="molecule type" value="Genomic_DNA"/>
</dbReference>
<evidence type="ECO:0000313" key="4">
    <source>
        <dbReference type="Proteomes" id="UP000255110"/>
    </source>
</evidence>
<sequence length="291" mass="32478">MKWLIPAKTFLLGEYAALAEASALVVTTSPCFELTLTSQEKLSGIHPESPAGLWWLKQNSRQGLLWSDPYAGQGGLGASSAQFLASYLASCFLNNSIADMNQMLSAYYESSWSGKGLKPSGYDVIAQSQQGCVYINKQQKIIKPYSWPFQDLSFFLIHTGVKLATHHHLQDTTLPTQIDYLSFLVDEAQQAFEQVDSLKLIKTINDYHQKLAELNLVAEHSLKLINEFKKYPEILAIKGCGALGADVLLLVTSVDKAKTLADQLKLRHWTILATEKNLYLQMSQIKNSILY</sequence>
<keyword evidence="2" id="KW-0808">Transferase</keyword>
<evidence type="ECO:0000313" key="1">
    <source>
        <dbReference type="EMBL" id="KTD80640.1"/>
    </source>
</evidence>
<dbReference type="OrthoDB" id="5652956at2"/>
<organism evidence="2 4">
    <name type="scientific">Legionella steigerwaltii</name>
    <dbReference type="NCBI Taxonomy" id="460"/>
    <lineage>
        <taxon>Bacteria</taxon>
        <taxon>Pseudomonadati</taxon>
        <taxon>Pseudomonadota</taxon>
        <taxon>Gammaproteobacteria</taxon>
        <taxon>Legionellales</taxon>
        <taxon>Legionellaceae</taxon>
        <taxon>Legionella</taxon>
    </lineage>
</organism>
<proteinExistence type="predicted"/>
<dbReference type="GO" id="GO:0016301">
    <property type="term" value="F:kinase activity"/>
    <property type="evidence" value="ECO:0007669"/>
    <property type="project" value="UniProtKB-KW"/>
</dbReference>
<reference evidence="1 3" key="1">
    <citation type="submission" date="2015-11" db="EMBL/GenBank/DDBJ databases">
        <title>Genomic analysis of 38 Legionella species identifies large and diverse effector repertoires.</title>
        <authorList>
            <person name="Burstein D."/>
            <person name="Amaro F."/>
            <person name="Zusman T."/>
            <person name="Lifshitz Z."/>
            <person name="Cohen O."/>
            <person name="Gilbert J.A."/>
            <person name="Pupko T."/>
            <person name="Shuman H.A."/>
            <person name="Segal G."/>
        </authorList>
    </citation>
    <scope>NUCLEOTIDE SEQUENCE [LARGE SCALE GENOMIC DNA]</scope>
    <source>
        <strain evidence="1 3">SC-18-C9</strain>
    </source>
</reference>
<dbReference type="EMBL" id="UGOY01000001">
    <property type="protein sequence ID" value="STY22520.1"/>
    <property type="molecule type" value="Genomic_DNA"/>
</dbReference>
<gene>
    <name evidence="1" type="ORF">Lstg_0476</name>
    <name evidence="2" type="ORF">NCTC11991_01108</name>
</gene>
<accession>A0A378L844</accession>
<evidence type="ECO:0000313" key="2">
    <source>
        <dbReference type="EMBL" id="STY22520.1"/>
    </source>
</evidence>
<dbReference type="Proteomes" id="UP000054820">
    <property type="component" value="Unassembled WGS sequence"/>
</dbReference>
<dbReference type="RefSeq" id="WP_058476066.1">
    <property type="nucleotide sequence ID" value="NZ_CAAAIO010000008.1"/>
</dbReference>
<dbReference type="InterPro" id="IPR036554">
    <property type="entry name" value="GHMP_kinase_C_sf"/>
</dbReference>
<dbReference type="Proteomes" id="UP000255110">
    <property type="component" value="Unassembled WGS sequence"/>
</dbReference>
<dbReference type="STRING" id="460.Lstg_0476"/>
<dbReference type="InterPro" id="IPR020568">
    <property type="entry name" value="Ribosomal_Su5_D2-typ_SF"/>
</dbReference>
<dbReference type="SUPFAM" id="SSF54211">
    <property type="entry name" value="Ribosomal protein S5 domain 2-like"/>
    <property type="match status" value="1"/>
</dbReference>
<evidence type="ECO:0000313" key="3">
    <source>
        <dbReference type="Proteomes" id="UP000054820"/>
    </source>
</evidence>
<name>A0A378L844_9GAMM</name>